<feature type="region of interest" description="Disordered" evidence="1">
    <location>
        <begin position="40"/>
        <end position="63"/>
    </location>
</feature>
<gene>
    <name evidence="2" type="ORF">Ga0609869_001679</name>
</gene>
<comment type="caution">
    <text evidence="2">The sequence shown here is derived from an EMBL/GenBank/DDBJ whole genome shotgun (WGS) entry which is preliminary data.</text>
</comment>
<accession>A0ABV3XSL6</accession>
<dbReference type="RefSeq" id="WP_245972432.1">
    <property type="nucleotide sequence ID" value="NZ_JBEHHI010000001.1"/>
</dbReference>
<organism evidence="2 3">
    <name type="scientific">Rhodovulum iodosum</name>
    <dbReference type="NCBI Taxonomy" id="68291"/>
    <lineage>
        <taxon>Bacteria</taxon>
        <taxon>Pseudomonadati</taxon>
        <taxon>Pseudomonadota</taxon>
        <taxon>Alphaproteobacteria</taxon>
        <taxon>Rhodobacterales</taxon>
        <taxon>Paracoccaceae</taxon>
        <taxon>Rhodovulum</taxon>
    </lineage>
</organism>
<dbReference type="Proteomes" id="UP001560019">
    <property type="component" value="Unassembled WGS sequence"/>
</dbReference>
<proteinExistence type="predicted"/>
<evidence type="ECO:0000313" key="3">
    <source>
        <dbReference type="Proteomes" id="UP001560019"/>
    </source>
</evidence>
<protein>
    <submittedName>
        <fullName evidence="2">Uncharacterized protein</fullName>
    </submittedName>
</protein>
<reference evidence="2 3" key="1">
    <citation type="submission" date="2024-06" db="EMBL/GenBank/DDBJ databases">
        <title>Genome of Rhodovulum iodosum, a marine photoferrotroph.</title>
        <authorList>
            <person name="Bianchini G."/>
            <person name="Nikeleit V."/>
            <person name="Kappler A."/>
            <person name="Bryce C."/>
            <person name="Sanchez-Baracaldo P."/>
        </authorList>
    </citation>
    <scope>NUCLEOTIDE SEQUENCE [LARGE SCALE GENOMIC DNA]</scope>
    <source>
        <strain evidence="2 3">UT/N1</strain>
    </source>
</reference>
<name>A0ABV3XSL6_9RHOB</name>
<evidence type="ECO:0000256" key="1">
    <source>
        <dbReference type="SAM" id="MobiDB-lite"/>
    </source>
</evidence>
<keyword evidence="3" id="KW-1185">Reference proteome</keyword>
<evidence type="ECO:0000313" key="2">
    <source>
        <dbReference type="EMBL" id="MEX5728326.1"/>
    </source>
</evidence>
<sequence>MIAYTLWRMSRSPKVPEAEKGAFQVGLPARGATPETAALAAGEDEAMPLVNQPDIADPRQAEP</sequence>
<dbReference type="EMBL" id="JBEHHI010000001">
    <property type="protein sequence ID" value="MEX5728326.1"/>
    <property type="molecule type" value="Genomic_DNA"/>
</dbReference>